<evidence type="ECO:0000256" key="1">
    <source>
        <dbReference type="ARBA" id="ARBA00001947"/>
    </source>
</evidence>
<dbReference type="AlphaFoldDB" id="A0A2H3DMZ5"/>
<dbReference type="OrthoDB" id="1879366at2759"/>
<dbReference type="Pfam" id="PF08240">
    <property type="entry name" value="ADH_N"/>
    <property type="match status" value="1"/>
</dbReference>
<organism evidence="7 8">
    <name type="scientific">Armillaria gallica</name>
    <name type="common">Bulbous honey fungus</name>
    <name type="synonym">Armillaria bulbosa</name>
    <dbReference type="NCBI Taxonomy" id="47427"/>
    <lineage>
        <taxon>Eukaryota</taxon>
        <taxon>Fungi</taxon>
        <taxon>Dikarya</taxon>
        <taxon>Basidiomycota</taxon>
        <taxon>Agaricomycotina</taxon>
        <taxon>Agaricomycetes</taxon>
        <taxon>Agaricomycetidae</taxon>
        <taxon>Agaricales</taxon>
        <taxon>Marasmiineae</taxon>
        <taxon>Physalacriaceae</taxon>
        <taxon>Armillaria</taxon>
    </lineage>
</organism>
<dbReference type="GO" id="GO:0046872">
    <property type="term" value="F:metal ion binding"/>
    <property type="evidence" value="ECO:0007669"/>
    <property type="project" value="UniProtKB-KW"/>
</dbReference>
<keyword evidence="8" id="KW-1185">Reference proteome</keyword>
<dbReference type="STRING" id="47427.A0A2H3DMZ5"/>
<comment type="similarity">
    <text evidence="2">Belongs to the zinc-containing alcohol dehydrogenase family.</text>
</comment>
<dbReference type="GO" id="GO:0016491">
    <property type="term" value="F:oxidoreductase activity"/>
    <property type="evidence" value="ECO:0007669"/>
    <property type="project" value="UniProtKB-KW"/>
</dbReference>
<keyword evidence="4" id="KW-0862">Zinc</keyword>
<dbReference type="PANTHER" id="PTHR43161">
    <property type="entry name" value="SORBITOL DEHYDROGENASE"/>
    <property type="match status" value="1"/>
</dbReference>
<evidence type="ECO:0000256" key="2">
    <source>
        <dbReference type="ARBA" id="ARBA00008072"/>
    </source>
</evidence>
<dbReference type="EMBL" id="KZ293652">
    <property type="protein sequence ID" value="PBK95450.1"/>
    <property type="molecule type" value="Genomic_DNA"/>
</dbReference>
<accession>A0A2H3DMZ5</accession>
<evidence type="ECO:0000259" key="6">
    <source>
        <dbReference type="Pfam" id="PF08240"/>
    </source>
</evidence>
<proteinExistence type="inferred from homology"/>
<keyword evidence="5" id="KW-0560">Oxidoreductase</keyword>
<reference evidence="8" key="1">
    <citation type="journal article" date="2017" name="Nat. Ecol. Evol.">
        <title>Genome expansion and lineage-specific genetic innovations in the forest pathogenic fungi Armillaria.</title>
        <authorList>
            <person name="Sipos G."/>
            <person name="Prasanna A.N."/>
            <person name="Walter M.C."/>
            <person name="O'Connor E."/>
            <person name="Balint B."/>
            <person name="Krizsan K."/>
            <person name="Kiss B."/>
            <person name="Hess J."/>
            <person name="Varga T."/>
            <person name="Slot J."/>
            <person name="Riley R."/>
            <person name="Boka B."/>
            <person name="Rigling D."/>
            <person name="Barry K."/>
            <person name="Lee J."/>
            <person name="Mihaltcheva S."/>
            <person name="LaButti K."/>
            <person name="Lipzen A."/>
            <person name="Waldron R."/>
            <person name="Moloney N.M."/>
            <person name="Sperisen C."/>
            <person name="Kredics L."/>
            <person name="Vagvoelgyi C."/>
            <person name="Patrignani A."/>
            <person name="Fitzpatrick D."/>
            <person name="Nagy I."/>
            <person name="Doyle S."/>
            <person name="Anderson J.B."/>
            <person name="Grigoriev I.V."/>
            <person name="Gueldener U."/>
            <person name="Muensterkoetter M."/>
            <person name="Nagy L.G."/>
        </authorList>
    </citation>
    <scope>NUCLEOTIDE SEQUENCE [LARGE SCALE GENOMIC DNA]</scope>
    <source>
        <strain evidence="8">Ar21-2</strain>
    </source>
</reference>
<feature type="domain" description="Alcohol dehydrogenase-like N-terminal" evidence="6">
    <location>
        <begin position="32"/>
        <end position="117"/>
    </location>
</feature>
<evidence type="ECO:0000256" key="4">
    <source>
        <dbReference type="ARBA" id="ARBA00022833"/>
    </source>
</evidence>
<name>A0A2H3DMZ5_ARMGA</name>
<dbReference type="Proteomes" id="UP000217790">
    <property type="component" value="Unassembled WGS sequence"/>
</dbReference>
<dbReference type="InParanoid" id="A0A2H3DMZ5"/>
<evidence type="ECO:0000313" key="8">
    <source>
        <dbReference type="Proteomes" id="UP000217790"/>
    </source>
</evidence>
<protein>
    <submittedName>
        <fullName evidence="7">GroES-like protein</fullName>
    </submittedName>
</protein>
<keyword evidence="3" id="KW-0479">Metal-binding</keyword>
<dbReference type="InterPro" id="IPR013154">
    <property type="entry name" value="ADH-like_N"/>
</dbReference>
<evidence type="ECO:0000256" key="3">
    <source>
        <dbReference type="ARBA" id="ARBA00022723"/>
    </source>
</evidence>
<dbReference type="SUPFAM" id="SSF50129">
    <property type="entry name" value="GroES-like"/>
    <property type="match status" value="1"/>
</dbReference>
<gene>
    <name evidence="7" type="ORF">ARMGADRAFT_1145628</name>
</gene>
<dbReference type="PANTHER" id="PTHR43161:SF26">
    <property type="entry name" value="GALACTITOL 1-PHOSPHATE 5-DEHYDROGENASE"/>
    <property type="match status" value="1"/>
</dbReference>
<sequence length="238" mass="25837">MAHPTSNKACVLRVVGPKMIEFKDVPVPSVGRDDVLVRVEASGICGTDTLTEPVVMGHEAAGVVVQVREAVVDVAIGDRVAIEPFFFYKRLTTGQGATIVRQEERIWCKTPRQAGYGDVHKMYKGYCRSTMSANLSREGLGAIGSRACNHAVSTIWRINPSYQGGCNRVLVPSFRSLKITSMSICALLCGIELTLFGRSLMVPRINVAGDHHATIHIVMLLGLGSTGVAEFQHVDQDQ</sequence>
<evidence type="ECO:0000313" key="7">
    <source>
        <dbReference type="EMBL" id="PBK95450.1"/>
    </source>
</evidence>
<comment type="cofactor">
    <cofactor evidence="1">
        <name>Zn(2+)</name>
        <dbReference type="ChEBI" id="CHEBI:29105"/>
    </cofactor>
</comment>
<dbReference type="InterPro" id="IPR011032">
    <property type="entry name" value="GroES-like_sf"/>
</dbReference>
<dbReference type="Gene3D" id="3.90.180.10">
    <property type="entry name" value="Medium-chain alcohol dehydrogenases, catalytic domain"/>
    <property type="match status" value="1"/>
</dbReference>
<evidence type="ECO:0000256" key="5">
    <source>
        <dbReference type="ARBA" id="ARBA00023002"/>
    </source>
</evidence>